<gene>
    <name evidence="4" type="ORF">ACFPMF_23625</name>
</gene>
<dbReference type="Gene3D" id="3.20.20.370">
    <property type="entry name" value="Glycoside hydrolase/deacetylase"/>
    <property type="match status" value="1"/>
</dbReference>
<organism evidence="4 5">
    <name type="scientific">Larkinella bovis</name>
    <dbReference type="NCBI Taxonomy" id="683041"/>
    <lineage>
        <taxon>Bacteria</taxon>
        <taxon>Pseudomonadati</taxon>
        <taxon>Bacteroidota</taxon>
        <taxon>Cytophagia</taxon>
        <taxon>Cytophagales</taxon>
        <taxon>Spirosomataceae</taxon>
        <taxon>Larkinella</taxon>
    </lineage>
</organism>
<evidence type="ECO:0000259" key="3">
    <source>
        <dbReference type="PROSITE" id="PS51677"/>
    </source>
</evidence>
<comment type="caution">
    <text evidence="4">The sequence shown here is derived from an EMBL/GenBank/DDBJ whole genome shotgun (WGS) entry which is preliminary data.</text>
</comment>
<evidence type="ECO:0000313" key="4">
    <source>
        <dbReference type="EMBL" id="MFC5412335.1"/>
    </source>
</evidence>
<keyword evidence="2" id="KW-0732">Signal</keyword>
<keyword evidence="4" id="KW-0378">Hydrolase</keyword>
<dbReference type="PANTHER" id="PTHR34216:SF3">
    <property type="entry name" value="POLY-BETA-1,6-N-ACETYL-D-GLUCOSAMINE N-DEACETYLASE"/>
    <property type="match status" value="1"/>
</dbReference>
<sequence>MFHKVEAERQDSLTVSVPQLEQQLRWLRANNYQTVRLQHLIEAVDQQQHLPARSVLITFDDAYVNNLTHALPLLQRFGMTAVLFVPTAFVGKCNEWDGCSDALLSAEQLRQLVPTFELALHSHQHLNYKHQTADAVRADLTRNLAVFDALNLPYVRVFAYPYGGRPKDPAIRQAMLQTMQQLGIRLAFRIGNRLNLFPIRNRFELQRLDIRGTDSITRFARKVRWGKLL</sequence>
<dbReference type="EMBL" id="JBHSMA010000012">
    <property type="protein sequence ID" value="MFC5412335.1"/>
    <property type="molecule type" value="Genomic_DNA"/>
</dbReference>
<evidence type="ECO:0000256" key="2">
    <source>
        <dbReference type="ARBA" id="ARBA00022729"/>
    </source>
</evidence>
<dbReference type="RefSeq" id="WP_379849746.1">
    <property type="nucleotide sequence ID" value="NZ_JBHSMA010000012.1"/>
</dbReference>
<keyword evidence="5" id="KW-1185">Reference proteome</keyword>
<dbReference type="Proteomes" id="UP001596106">
    <property type="component" value="Unassembled WGS sequence"/>
</dbReference>
<comment type="subcellular location">
    <subcellularLocation>
        <location evidence="1">Secreted</location>
    </subcellularLocation>
</comment>
<dbReference type="InterPro" id="IPR011330">
    <property type="entry name" value="Glyco_hydro/deAcase_b/a-brl"/>
</dbReference>
<dbReference type="GO" id="GO:0016787">
    <property type="term" value="F:hydrolase activity"/>
    <property type="evidence" value="ECO:0007669"/>
    <property type="project" value="UniProtKB-KW"/>
</dbReference>
<proteinExistence type="predicted"/>
<name>A0ABW0IIX7_9BACT</name>
<dbReference type="InterPro" id="IPR002509">
    <property type="entry name" value="NODB_dom"/>
</dbReference>
<dbReference type="SUPFAM" id="SSF88713">
    <property type="entry name" value="Glycoside hydrolase/deacetylase"/>
    <property type="match status" value="1"/>
</dbReference>
<protein>
    <submittedName>
        <fullName evidence="4">Polysaccharide deacetylase family protein</fullName>
        <ecNumber evidence="4">3.-.-.-</ecNumber>
    </submittedName>
</protein>
<dbReference type="CDD" id="cd10918">
    <property type="entry name" value="CE4_NodB_like_5s_6s"/>
    <property type="match status" value="1"/>
</dbReference>
<evidence type="ECO:0000256" key="1">
    <source>
        <dbReference type="ARBA" id="ARBA00004613"/>
    </source>
</evidence>
<feature type="domain" description="NodB homology" evidence="3">
    <location>
        <begin position="53"/>
        <end position="229"/>
    </location>
</feature>
<accession>A0ABW0IIX7</accession>
<dbReference type="EC" id="3.-.-.-" evidence="4"/>
<dbReference type="InterPro" id="IPR051398">
    <property type="entry name" value="Polysacch_Deacetylase"/>
</dbReference>
<dbReference type="Pfam" id="PF01522">
    <property type="entry name" value="Polysacc_deac_1"/>
    <property type="match status" value="1"/>
</dbReference>
<dbReference type="PANTHER" id="PTHR34216">
    <property type="match status" value="1"/>
</dbReference>
<evidence type="ECO:0000313" key="5">
    <source>
        <dbReference type="Proteomes" id="UP001596106"/>
    </source>
</evidence>
<dbReference type="PROSITE" id="PS51677">
    <property type="entry name" value="NODB"/>
    <property type="match status" value="1"/>
</dbReference>
<reference evidence="5" key="1">
    <citation type="journal article" date="2019" name="Int. J. Syst. Evol. Microbiol.">
        <title>The Global Catalogue of Microorganisms (GCM) 10K type strain sequencing project: providing services to taxonomists for standard genome sequencing and annotation.</title>
        <authorList>
            <consortium name="The Broad Institute Genomics Platform"/>
            <consortium name="The Broad Institute Genome Sequencing Center for Infectious Disease"/>
            <person name="Wu L."/>
            <person name="Ma J."/>
        </authorList>
    </citation>
    <scope>NUCLEOTIDE SEQUENCE [LARGE SCALE GENOMIC DNA]</scope>
    <source>
        <strain evidence="5">CCUG 55250</strain>
    </source>
</reference>